<evidence type="ECO:0000259" key="2">
    <source>
        <dbReference type="SMART" id="SM00382"/>
    </source>
</evidence>
<sequence length="322" mass="36014">MTWSPYYRGDGEQRRTPIASPPPWRVFPRRSEHEQYQAPPGLVDAVNAALHLRRPLLITGPAGSGKSTVIEQVAHELALGDVLRWHITSRSTLHEALYRYDALGRIHAQNLRTALGRTGARTRGPGRRPSQDDIAPFLQLGPLGTALLPADRPRALLIDEIDKSDLDLPSDLLEVLERGEYEIPELVRYWRPKVGIRQWAGAEGHVIEDGRVRCTQFPFIVLTSNGERDFPAAFYRRCIRYAMPPITVKMLETIVRAHLGSAGDGDGARDLIEEFADRVSRGDRLAIDQLLNAVVLLTGDDAPQGEQRDGLRELLLRELSHA</sequence>
<dbReference type="InterPro" id="IPR003593">
    <property type="entry name" value="AAA+_ATPase"/>
</dbReference>
<dbReference type="InterPro" id="IPR027417">
    <property type="entry name" value="P-loop_NTPase"/>
</dbReference>
<dbReference type="Proteomes" id="UP000734511">
    <property type="component" value="Unassembled WGS sequence"/>
</dbReference>
<comment type="caution">
    <text evidence="3">The sequence shown here is derived from an EMBL/GenBank/DDBJ whole genome shotgun (WGS) entry which is preliminary data.</text>
</comment>
<dbReference type="RefSeq" id="WP_167985343.1">
    <property type="nucleotide sequence ID" value="NZ_JAATEJ010000022.1"/>
</dbReference>
<reference evidence="3 4" key="1">
    <citation type="submission" date="2020-03" db="EMBL/GenBank/DDBJ databases">
        <title>WGS of actinomycetes isolated from Thailand.</title>
        <authorList>
            <person name="Thawai C."/>
        </authorList>
    </citation>
    <scope>NUCLEOTIDE SEQUENCE [LARGE SCALE GENOMIC DNA]</scope>
    <source>
        <strain evidence="3 4">PRB2-1</strain>
    </source>
</reference>
<evidence type="ECO:0000256" key="1">
    <source>
        <dbReference type="SAM" id="MobiDB-lite"/>
    </source>
</evidence>
<protein>
    <submittedName>
        <fullName evidence="3">AAA domain-containing protein</fullName>
    </submittedName>
</protein>
<name>A0ABX0ZV88_9ACTN</name>
<dbReference type="Pfam" id="PF13191">
    <property type="entry name" value="AAA_16"/>
    <property type="match status" value="1"/>
</dbReference>
<dbReference type="Gene3D" id="3.40.50.300">
    <property type="entry name" value="P-loop containing nucleotide triphosphate hydrolases"/>
    <property type="match status" value="1"/>
</dbReference>
<proteinExistence type="predicted"/>
<accession>A0ABX0ZV88</accession>
<evidence type="ECO:0000313" key="4">
    <source>
        <dbReference type="Proteomes" id="UP000734511"/>
    </source>
</evidence>
<keyword evidence="4" id="KW-1185">Reference proteome</keyword>
<dbReference type="InterPro" id="IPR041664">
    <property type="entry name" value="AAA_16"/>
</dbReference>
<feature type="region of interest" description="Disordered" evidence="1">
    <location>
        <begin position="1"/>
        <end position="25"/>
    </location>
</feature>
<dbReference type="SUPFAM" id="SSF52540">
    <property type="entry name" value="P-loop containing nucleoside triphosphate hydrolases"/>
    <property type="match status" value="1"/>
</dbReference>
<feature type="domain" description="AAA+ ATPase" evidence="2">
    <location>
        <begin position="52"/>
        <end position="247"/>
    </location>
</feature>
<dbReference type="SMART" id="SM00382">
    <property type="entry name" value="AAA"/>
    <property type="match status" value="1"/>
</dbReference>
<dbReference type="EMBL" id="JAATEJ010000022">
    <property type="protein sequence ID" value="NJP46481.1"/>
    <property type="molecule type" value="Genomic_DNA"/>
</dbReference>
<evidence type="ECO:0000313" key="3">
    <source>
        <dbReference type="EMBL" id="NJP46481.1"/>
    </source>
</evidence>
<organism evidence="3 4">
    <name type="scientific">Actinacidiphila epipremni</name>
    <dbReference type="NCBI Taxonomy" id="2053013"/>
    <lineage>
        <taxon>Bacteria</taxon>
        <taxon>Bacillati</taxon>
        <taxon>Actinomycetota</taxon>
        <taxon>Actinomycetes</taxon>
        <taxon>Kitasatosporales</taxon>
        <taxon>Streptomycetaceae</taxon>
        <taxon>Actinacidiphila</taxon>
    </lineage>
</organism>
<gene>
    <name evidence="3" type="ORF">HCN08_24170</name>
</gene>